<feature type="transmembrane region" description="Helical" evidence="8">
    <location>
        <begin position="392"/>
        <end position="409"/>
    </location>
</feature>
<feature type="transmembrane region" description="Helical" evidence="8">
    <location>
        <begin position="336"/>
        <end position="355"/>
    </location>
</feature>
<evidence type="ECO:0000256" key="7">
    <source>
        <dbReference type="ARBA" id="ARBA00023136"/>
    </source>
</evidence>
<evidence type="ECO:0000256" key="2">
    <source>
        <dbReference type="ARBA" id="ARBA00022475"/>
    </source>
</evidence>
<dbReference type="Proteomes" id="UP000632377">
    <property type="component" value="Unassembled WGS sequence"/>
</dbReference>
<dbReference type="RefSeq" id="WP_202748147.1">
    <property type="nucleotide sequence ID" value="NZ_JAESWC010000002.1"/>
</dbReference>
<feature type="transmembrane region" description="Helical" evidence="8">
    <location>
        <begin position="12"/>
        <end position="31"/>
    </location>
</feature>
<dbReference type="InterPro" id="IPR050297">
    <property type="entry name" value="LipidA_mod_glycosyltrf_83"/>
</dbReference>
<evidence type="ECO:0000256" key="8">
    <source>
        <dbReference type="SAM" id="Phobius"/>
    </source>
</evidence>
<sequence length="427" mass="49649">MFSLKNESRKTKVILSVILAVFFAVTMFTIFHYGNSTLLGSVETYNNDDVKYIRSAFTLLSTGNLTYKAPSSPTVFIMPGLPYVLSFFMGIFGTWEGVTAFRVFQAILQTASLLLVFFIGRKAFNSRVALLAVLLNALYIPEVWVSNIIITETIFKFFFLMLIYFCLYAVEEKKLKYYILGGIFWGLSALFRPPIAAFPIVILIMWIKKKYKIGEIIKYTIVVSTIFVLIMSPWWLRNYRLYDKFIPFTASSGNPMLQGTYIHYNDKDGSDAYIDSSSFKYSDDEQENNKVETDIAKLRMKTLIPKEPFKYLYWYTIGKTFINWILPFYLKEILGINHVLAALYHFILLCLAVRGTIFHIRKTKENYSFYLILYSVIYTNCIYLPFYCYSRYMYPAMPLVILPASFMVFEIRQKMKIKNALKLGESA</sequence>
<feature type="transmembrane region" description="Helical" evidence="8">
    <location>
        <begin position="177"/>
        <end position="204"/>
    </location>
</feature>
<dbReference type="InterPro" id="IPR038731">
    <property type="entry name" value="RgtA/B/C-like"/>
</dbReference>
<evidence type="ECO:0000256" key="4">
    <source>
        <dbReference type="ARBA" id="ARBA00022679"/>
    </source>
</evidence>
<organism evidence="10 11">
    <name type="scientific">Clostridium rhizosphaerae</name>
    <dbReference type="NCBI Taxonomy" id="2803861"/>
    <lineage>
        <taxon>Bacteria</taxon>
        <taxon>Bacillati</taxon>
        <taxon>Bacillota</taxon>
        <taxon>Clostridia</taxon>
        <taxon>Eubacteriales</taxon>
        <taxon>Clostridiaceae</taxon>
        <taxon>Clostridium</taxon>
    </lineage>
</organism>
<reference evidence="10 11" key="1">
    <citation type="submission" date="2021-01" db="EMBL/GenBank/DDBJ databases">
        <title>Genome public.</title>
        <authorList>
            <person name="Liu C."/>
            <person name="Sun Q."/>
        </authorList>
    </citation>
    <scope>NUCLEOTIDE SEQUENCE [LARGE SCALE GENOMIC DNA]</scope>
    <source>
        <strain evidence="10 11">YIM B02515</strain>
    </source>
</reference>
<keyword evidence="7 8" id="KW-0472">Membrane</keyword>
<evidence type="ECO:0000256" key="3">
    <source>
        <dbReference type="ARBA" id="ARBA00022676"/>
    </source>
</evidence>
<dbReference type="PANTHER" id="PTHR33908">
    <property type="entry name" value="MANNOSYLTRANSFERASE YKCB-RELATED"/>
    <property type="match status" value="1"/>
</dbReference>
<feature type="transmembrane region" description="Helical" evidence="8">
    <location>
        <begin position="153"/>
        <end position="170"/>
    </location>
</feature>
<comment type="caution">
    <text evidence="10">The sequence shown here is derived from an EMBL/GenBank/DDBJ whole genome shotgun (WGS) entry which is preliminary data.</text>
</comment>
<keyword evidence="3" id="KW-0328">Glycosyltransferase</keyword>
<feature type="domain" description="Glycosyltransferase RgtA/B/C/D-like" evidence="9">
    <location>
        <begin position="79"/>
        <end position="235"/>
    </location>
</feature>
<dbReference type="Pfam" id="PF13231">
    <property type="entry name" value="PMT_2"/>
    <property type="match status" value="1"/>
</dbReference>
<feature type="transmembrane region" description="Helical" evidence="8">
    <location>
        <begin position="311"/>
        <end position="330"/>
    </location>
</feature>
<evidence type="ECO:0000256" key="6">
    <source>
        <dbReference type="ARBA" id="ARBA00022989"/>
    </source>
</evidence>
<feature type="transmembrane region" description="Helical" evidence="8">
    <location>
        <begin position="367"/>
        <end position="386"/>
    </location>
</feature>
<feature type="transmembrane region" description="Helical" evidence="8">
    <location>
        <begin position="216"/>
        <end position="236"/>
    </location>
</feature>
<evidence type="ECO:0000256" key="5">
    <source>
        <dbReference type="ARBA" id="ARBA00022692"/>
    </source>
</evidence>
<feature type="transmembrane region" description="Helical" evidence="8">
    <location>
        <begin position="101"/>
        <end position="119"/>
    </location>
</feature>
<keyword evidence="5 8" id="KW-0812">Transmembrane</keyword>
<keyword evidence="6 8" id="KW-1133">Transmembrane helix</keyword>
<evidence type="ECO:0000256" key="1">
    <source>
        <dbReference type="ARBA" id="ARBA00004651"/>
    </source>
</evidence>
<accession>A0ABS1T877</accession>
<evidence type="ECO:0000259" key="9">
    <source>
        <dbReference type="Pfam" id="PF13231"/>
    </source>
</evidence>
<evidence type="ECO:0000313" key="11">
    <source>
        <dbReference type="Proteomes" id="UP000632377"/>
    </source>
</evidence>
<feature type="transmembrane region" description="Helical" evidence="8">
    <location>
        <begin position="74"/>
        <end position="95"/>
    </location>
</feature>
<name>A0ABS1T877_9CLOT</name>
<evidence type="ECO:0000313" key="10">
    <source>
        <dbReference type="EMBL" id="MBL4935544.1"/>
    </source>
</evidence>
<keyword evidence="11" id="KW-1185">Reference proteome</keyword>
<gene>
    <name evidence="10" type="ORF">JK636_07200</name>
</gene>
<keyword evidence="4" id="KW-0808">Transferase</keyword>
<protein>
    <submittedName>
        <fullName evidence="10">Glycosyltransferase family 39 protein</fullName>
    </submittedName>
</protein>
<dbReference type="EMBL" id="JAESWC010000002">
    <property type="protein sequence ID" value="MBL4935544.1"/>
    <property type="molecule type" value="Genomic_DNA"/>
</dbReference>
<proteinExistence type="predicted"/>
<keyword evidence="2" id="KW-1003">Cell membrane</keyword>
<dbReference type="PANTHER" id="PTHR33908:SF11">
    <property type="entry name" value="MEMBRANE PROTEIN"/>
    <property type="match status" value="1"/>
</dbReference>
<comment type="subcellular location">
    <subcellularLocation>
        <location evidence="1">Cell membrane</location>
        <topology evidence="1">Multi-pass membrane protein</topology>
    </subcellularLocation>
</comment>